<name>A0ABM6V8Q0_9ACTN</name>
<sequence>MVASAASPGGARGAGSAGAAEAARGGGPAAGGRAAIRAGALNEQIAAAEESLSDLVVTQVTLARVLAERDADEGEFERVPAQDADPDNLSGSLPPVVRITTGEMPAEGDWPVLALLASADTPLRAKEICERLEEVADHRHVETLRMRLKRMVRRGWLAEPSRGLFTLADGVRAPDRP</sequence>
<dbReference type="EMBL" id="CP029254">
    <property type="protein sequence ID" value="AWK10412.1"/>
    <property type="molecule type" value="Genomic_DNA"/>
</dbReference>
<gene>
    <name evidence="2" type="ORF">DDQ41_17615</name>
</gene>
<feature type="region of interest" description="Disordered" evidence="1">
    <location>
        <begin position="1"/>
        <end position="32"/>
    </location>
</feature>
<evidence type="ECO:0000313" key="3">
    <source>
        <dbReference type="Proteomes" id="UP000245051"/>
    </source>
</evidence>
<keyword evidence="3" id="KW-1185">Reference proteome</keyword>
<dbReference type="Proteomes" id="UP000245051">
    <property type="component" value="Chromosome"/>
</dbReference>
<organism evidence="2 3">
    <name type="scientific">Streptomyces spongiicola</name>
    <dbReference type="NCBI Taxonomy" id="1690221"/>
    <lineage>
        <taxon>Bacteria</taxon>
        <taxon>Bacillati</taxon>
        <taxon>Actinomycetota</taxon>
        <taxon>Actinomycetes</taxon>
        <taxon>Kitasatosporales</taxon>
        <taxon>Streptomycetaceae</taxon>
        <taxon>Streptomyces</taxon>
    </lineage>
</organism>
<proteinExistence type="predicted"/>
<feature type="region of interest" description="Disordered" evidence="1">
    <location>
        <begin position="71"/>
        <end position="93"/>
    </location>
</feature>
<protein>
    <submittedName>
        <fullName evidence="2">Uncharacterized protein</fullName>
    </submittedName>
</protein>
<reference evidence="2 3" key="1">
    <citation type="submission" date="2018-05" db="EMBL/GenBank/DDBJ databases">
        <title>Complete genome sequence of the Type Strain of Streptomyces spongiicola HNM0071, the producer of staurosporine.</title>
        <authorList>
            <person name="Zhou S."/>
            <person name="Huang X."/>
        </authorList>
    </citation>
    <scope>NUCLEOTIDE SEQUENCE [LARGE SCALE GENOMIC DNA]</scope>
    <source>
        <strain evidence="2 3">HNM0071</strain>
    </source>
</reference>
<evidence type="ECO:0000256" key="1">
    <source>
        <dbReference type="SAM" id="MobiDB-lite"/>
    </source>
</evidence>
<accession>A0ABM6V8Q0</accession>
<evidence type="ECO:0000313" key="2">
    <source>
        <dbReference type="EMBL" id="AWK10412.1"/>
    </source>
</evidence>